<evidence type="ECO:0000256" key="1">
    <source>
        <dbReference type="SAM" id="MobiDB-lite"/>
    </source>
</evidence>
<feature type="compositionally biased region" description="Basic residues" evidence="1">
    <location>
        <begin position="9"/>
        <end position="18"/>
    </location>
</feature>
<proteinExistence type="predicted"/>
<feature type="compositionally biased region" description="Polar residues" evidence="1">
    <location>
        <begin position="19"/>
        <end position="29"/>
    </location>
</feature>
<sequence length="59" mass="6996">MLETMDKFRLKKSGKGKRNPSQEGSQEDNYSPDIVTFSNSEDWRNWMRLHDDKSDTSRD</sequence>
<name>A0A392TT38_9FABA</name>
<feature type="region of interest" description="Disordered" evidence="1">
    <location>
        <begin position="1"/>
        <end position="36"/>
    </location>
</feature>
<protein>
    <submittedName>
        <fullName evidence="2">Uncharacterized protein</fullName>
    </submittedName>
</protein>
<comment type="caution">
    <text evidence="2">The sequence shown here is derived from an EMBL/GenBank/DDBJ whole genome shotgun (WGS) entry which is preliminary data.</text>
</comment>
<dbReference type="AlphaFoldDB" id="A0A392TT38"/>
<reference evidence="2 3" key="1">
    <citation type="journal article" date="2018" name="Front. Plant Sci.">
        <title>Red Clover (Trifolium pratense) and Zigzag Clover (T. medium) - A Picture of Genomic Similarities and Differences.</title>
        <authorList>
            <person name="Dluhosova J."/>
            <person name="Istvanek J."/>
            <person name="Nedelnik J."/>
            <person name="Repkova J."/>
        </authorList>
    </citation>
    <scope>NUCLEOTIDE SEQUENCE [LARGE SCALE GENOMIC DNA]</scope>
    <source>
        <strain evidence="3">cv. 10/8</strain>
        <tissue evidence="2">Leaf</tissue>
    </source>
</reference>
<dbReference type="Proteomes" id="UP000265520">
    <property type="component" value="Unassembled WGS sequence"/>
</dbReference>
<organism evidence="2 3">
    <name type="scientific">Trifolium medium</name>
    <dbReference type="NCBI Taxonomy" id="97028"/>
    <lineage>
        <taxon>Eukaryota</taxon>
        <taxon>Viridiplantae</taxon>
        <taxon>Streptophyta</taxon>
        <taxon>Embryophyta</taxon>
        <taxon>Tracheophyta</taxon>
        <taxon>Spermatophyta</taxon>
        <taxon>Magnoliopsida</taxon>
        <taxon>eudicotyledons</taxon>
        <taxon>Gunneridae</taxon>
        <taxon>Pentapetalae</taxon>
        <taxon>rosids</taxon>
        <taxon>fabids</taxon>
        <taxon>Fabales</taxon>
        <taxon>Fabaceae</taxon>
        <taxon>Papilionoideae</taxon>
        <taxon>50 kb inversion clade</taxon>
        <taxon>NPAAA clade</taxon>
        <taxon>Hologalegina</taxon>
        <taxon>IRL clade</taxon>
        <taxon>Trifolieae</taxon>
        <taxon>Trifolium</taxon>
    </lineage>
</organism>
<feature type="non-terminal residue" evidence="2">
    <location>
        <position position="59"/>
    </location>
</feature>
<accession>A0A392TT38</accession>
<keyword evidence="3" id="KW-1185">Reference proteome</keyword>
<dbReference type="EMBL" id="LXQA010649341">
    <property type="protein sequence ID" value="MCI64098.1"/>
    <property type="molecule type" value="Genomic_DNA"/>
</dbReference>
<evidence type="ECO:0000313" key="2">
    <source>
        <dbReference type="EMBL" id="MCI64098.1"/>
    </source>
</evidence>
<evidence type="ECO:0000313" key="3">
    <source>
        <dbReference type="Proteomes" id="UP000265520"/>
    </source>
</evidence>